<reference evidence="1 2" key="1">
    <citation type="submission" date="2019-03" db="EMBL/GenBank/DDBJ databases">
        <title>Genomic Encyclopedia of Type Strains, Phase IV (KMG-IV): sequencing the most valuable type-strain genomes for metagenomic binning, comparative biology and taxonomic classification.</title>
        <authorList>
            <person name="Goeker M."/>
        </authorList>
    </citation>
    <scope>NUCLEOTIDE SEQUENCE [LARGE SCALE GENOMIC DNA]</scope>
    <source>
        <strain evidence="1 2">DSM 21100</strain>
    </source>
</reference>
<dbReference type="EMBL" id="SMAD01000011">
    <property type="protein sequence ID" value="TCS85652.1"/>
    <property type="molecule type" value="Genomic_DNA"/>
</dbReference>
<evidence type="ECO:0000313" key="2">
    <source>
        <dbReference type="Proteomes" id="UP000295807"/>
    </source>
</evidence>
<dbReference type="AlphaFoldDB" id="A0A4R3KMQ9"/>
<evidence type="ECO:0000313" key="1">
    <source>
        <dbReference type="EMBL" id="TCS85652.1"/>
    </source>
</evidence>
<proteinExistence type="predicted"/>
<protein>
    <submittedName>
        <fullName evidence="1">SusD-like starch-binding protein associating with outer membrane</fullName>
    </submittedName>
</protein>
<gene>
    <name evidence="1" type="ORF">EDD80_11154</name>
</gene>
<dbReference type="SUPFAM" id="SSF48452">
    <property type="entry name" value="TPR-like"/>
    <property type="match status" value="1"/>
</dbReference>
<dbReference type="InterPro" id="IPR011990">
    <property type="entry name" value="TPR-like_helical_dom_sf"/>
</dbReference>
<name>A0A4R3KMQ9_9SPHI</name>
<organism evidence="1 2">
    <name type="scientific">Anseongella ginsenosidimutans</name>
    <dbReference type="NCBI Taxonomy" id="496056"/>
    <lineage>
        <taxon>Bacteria</taxon>
        <taxon>Pseudomonadati</taxon>
        <taxon>Bacteroidota</taxon>
        <taxon>Sphingobacteriia</taxon>
        <taxon>Sphingobacteriales</taxon>
        <taxon>Sphingobacteriaceae</taxon>
        <taxon>Anseongella</taxon>
    </lineage>
</organism>
<dbReference type="PROSITE" id="PS51257">
    <property type="entry name" value="PROKAR_LIPOPROTEIN"/>
    <property type="match status" value="1"/>
</dbReference>
<dbReference type="OrthoDB" id="9766256at2"/>
<dbReference type="RefSeq" id="WP_132130075.1">
    <property type="nucleotide sequence ID" value="NZ_CP042432.1"/>
</dbReference>
<keyword evidence="2" id="KW-1185">Reference proteome</keyword>
<accession>A0A4R3KMQ9</accession>
<comment type="caution">
    <text evidence="1">The sequence shown here is derived from an EMBL/GenBank/DDBJ whole genome shotgun (WGS) entry which is preliminary data.</text>
</comment>
<dbReference type="Pfam" id="PF12771">
    <property type="entry name" value="SusD-like_2"/>
    <property type="match status" value="2"/>
</dbReference>
<dbReference type="Proteomes" id="UP000295807">
    <property type="component" value="Unassembled WGS sequence"/>
</dbReference>
<dbReference type="InterPro" id="IPR041662">
    <property type="entry name" value="SusD-like_2"/>
</dbReference>
<dbReference type="Gene3D" id="1.25.40.390">
    <property type="match status" value="2"/>
</dbReference>
<sequence length="602" mass="67882">MKKINIFIIGLSLVAVWTSCQKELQEINTNPNQLNDSRPEFLFTNATLNFNLEGRSQLSTRYSSVMRYMQYIVSDGADKEGLESPYWDASETAGPNPGFNYYADYYNGDGRDLHRIIEKIDMMDEAQQASYANIKAICRILDTYQAWRVADVYGAMPYSQAFNPVEFPLPAYDYDFGLYQVFDTQLKESAAVLMANSPNQVNLARQDFFYGGDTGKWLRFANTLRIKIAQRYEERDPDQLASVLNDIEANFDGQIISANEESFGYSHPRDWNNNVDDINVILFEYNAAYPFVEFLKSTADPRIAFMVRKNDFGTEFSGYTNVQQNGDAAAKAALLEPENQVRYWGKHVFSASREPEYGATGADRFKTFTVEGGTQDLGFLSAIQSRLFVKNGGFGGFDSRSSRDLMHSDETYVDGSTIKMRMPYLSYAETCFMMAEIAAKGGNGLGKGASQWYNDGVTASFEHYKTIGVATNIPGAASVELGDFLSRYPYNGLTSIYSQAWVHFLIQPEEAWAMWKRTGYPQSVDFRSGQPSPIGDGSGIAYLENLWTGSQNLVVPRRMPLPEPQDQNRENFNKAIQDMTEKDAAYGVSTNDTKGRIWWDAN</sequence>